<reference evidence="13 14" key="1">
    <citation type="submission" date="2014-07" db="EMBL/GenBank/DDBJ databases">
        <title>Tepidicaulis marinum gen. nov., sp. nov., a novel marine bacterium denitrifying nitrate to nitrous oxide strictly under microaerobic conditions.</title>
        <authorList>
            <person name="Takeuchi M."/>
            <person name="Yamagishi T."/>
            <person name="Kamagata Y."/>
            <person name="Oshima K."/>
            <person name="Hattori M."/>
            <person name="Katayama T."/>
            <person name="Hanada S."/>
            <person name="Tamaki H."/>
            <person name="Marumo K."/>
            <person name="Maeda H."/>
            <person name="Nedachi M."/>
            <person name="Iwasaki W."/>
            <person name="Suwa Y."/>
            <person name="Sakata S."/>
        </authorList>
    </citation>
    <scope>NUCLEOTIDE SEQUENCE [LARGE SCALE GENOMIC DNA]</scope>
    <source>
        <strain evidence="13 14">MA2</strain>
    </source>
</reference>
<feature type="domain" description="Core-binding (CB)" evidence="12">
    <location>
        <begin position="32"/>
        <end position="126"/>
    </location>
</feature>
<proteinExistence type="inferred from homology"/>
<evidence type="ECO:0000259" key="12">
    <source>
        <dbReference type="PROSITE" id="PS51900"/>
    </source>
</evidence>
<dbReference type="InterPro" id="IPR002104">
    <property type="entry name" value="Integrase_catalytic"/>
</dbReference>
<feature type="active site" description="O-(3'-phospho-DNA)-tyrosine intermediate" evidence="9">
    <location>
        <position position="316"/>
    </location>
</feature>
<feature type="active site" evidence="9">
    <location>
        <position position="190"/>
    </location>
</feature>
<dbReference type="GO" id="GO:0051301">
    <property type="term" value="P:cell division"/>
    <property type="evidence" value="ECO:0007669"/>
    <property type="project" value="UniProtKB-KW"/>
</dbReference>
<protein>
    <recommendedName>
        <fullName evidence="9">Tyrosine recombinase XerC</fullName>
    </recommendedName>
</protein>
<dbReference type="EMBL" id="BBIO01000003">
    <property type="protein sequence ID" value="GAK44305.1"/>
    <property type="molecule type" value="Genomic_DNA"/>
</dbReference>
<evidence type="ECO:0000256" key="6">
    <source>
        <dbReference type="ARBA" id="ARBA00023125"/>
    </source>
</evidence>
<dbReference type="HAMAP" id="MF_01808">
    <property type="entry name" value="Recomb_XerC_XerD"/>
    <property type="match status" value="1"/>
</dbReference>
<evidence type="ECO:0000256" key="3">
    <source>
        <dbReference type="ARBA" id="ARBA00022618"/>
    </source>
</evidence>
<dbReference type="RefSeq" id="WP_081875376.1">
    <property type="nucleotide sequence ID" value="NZ_BBIO01000003.1"/>
</dbReference>
<evidence type="ECO:0000313" key="13">
    <source>
        <dbReference type="EMBL" id="GAK44305.1"/>
    </source>
</evidence>
<name>A0A081B8D7_9HYPH</name>
<feature type="domain" description="Tyr recombinase" evidence="11">
    <location>
        <begin position="147"/>
        <end position="329"/>
    </location>
</feature>
<dbReference type="GO" id="GO:0007059">
    <property type="term" value="P:chromosome segregation"/>
    <property type="evidence" value="ECO:0007669"/>
    <property type="project" value="UniProtKB-UniRule"/>
</dbReference>
<dbReference type="GO" id="GO:0006313">
    <property type="term" value="P:DNA transposition"/>
    <property type="evidence" value="ECO:0007669"/>
    <property type="project" value="UniProtKB-UniRule"/>
</dbReference>
<dbReference type="Gene3D" id="1.10.443.10">
    <property type="entry name" value="Intergrase catalytic core"/>
    <property type="match status" value="1"/>
</dbReference>
<gene>
    <name evidence="9" type="primary">xerC</name>
    <name evidence="13" type="ORF">M2A_0804</name>
</gene>
<evidence type="ECO:0000256" key="8">
    <source>
        <dbReference type="ARBA" id="ARBA00023306"/>
    </source>
</evidence>
<evidence type="ECO:0000256" key="4">
    <source>
        <dbReference type="ARBA" id="ARBA00022829"/>
    </source>
</evidence>
<feature type="active site" evidence="9">
    <location>
        <position position="307"/>
    </location>
</feature>
<feature type="region of interest" description="Disordered" evidence="10">
    <location>
        <begin position="1"/>
        <end position="23"/>
    </location>
</feature>
<dbReference type="InterPro" id="IPR023009">
    <property type="entry name" value="Tyrosine_recombinase_XerC/XerD"/>
</dbReference>
<dbReference type="AlphaFoldDB" id="A0A081B8D7"/>
<dbReference type="Gene3D" id="1.10.150.130">
    <property type="match status" value="1"/>
</dbReference>
<dbReference type="GO" id="GO:0003677">
    <property type="term" value="F:DNA binding"/>
    <property type="evidence" value="ECO:0007669"/>
    <property type="project" value="UniProtKB-UniRule"/>
</dbReference>
<keyword evidence="3 9" id="KW-0132">Cell division</keyword>
<evidence type="ECO:0000256" key="10">
    <source>
        <dbReference type="SAM" id="MobiDB-lite"/>
    </source>
</evidence>
<dbReference type="InterPro" id="IPR004107">
    <property type="entry name" value="Integrase_SAM-like_N"/>
</dbReference>
<sequence length="337" mass="36614">MAGPSREGQNARLKEKAETDEPDLPALADALPAARDLRDIFLTWLEHLSGEKRASPKTLENYARDLTRFCEFLSAHLGGAASLKDLDQLTAADFRAFLAQRRNDGIASRSLARNLSALRMFYRFLEREGLSGNQALARIRSPKLPSALPKPLPVEAARALIEEAGKTPQEAWIRARDGALLTLLYGCGLRVSEALSLTGANLPLGNSLRITGKGRKERVLPVLPAAREAVTAYAALCPHPIGEEDALFKSVRGKALGPRQVQKLTERLRLVLGLPGSVTPHALRHSFATHLLAAGGDLRAVQELLGHASLSTTQAYTAVEDAQLLAIYDKAHPRARR</sequence>
<keyword evidence="14" id="KW-1185">Reference proteome</keyword>
<dbReference type="Pfam" id="PF02899">
    <property type="entry name" value="Phage_int_SAM_1"/>
    <property type="match status" value="1"/>
</dbReference>
<dbReference type="InterPro" id="IPR044068">
    <property type="entry name" value="CB"/>
</dbReference>
<comment type="subcellular location">
    <subcellularLocation>
        <location evidence="1 9">Cytoplasm</location>
    </subcellularLocation>
</comment>
<evidence type="ECO:0000256" key="7">
    <source>
        <dbReference type="ARBA" id="ARBA00023172"/>
    </source>
</evidence>
<feature type="active site" evidence="9">
    <location>
        <position position="281"/>
    </location>
</feature>
<keyword evidence="6 9" id="KW-0238">DNA-binding</keyword>
<dbReference type="GO" id="GO:0005737">
    <property type="term" value="C:cytoplasm"/>
    <property type="evidence" value="ECO:0007669"/>
    <property type="project" value="UniProtKB-SubCell"/>
</dbReference>
<comment type="similarity">
    <text evidence="9">Belongs to the 'phage' integrase family. XerC subfamily.</text>
</comment>
<dbReference type="PANTHER" id="PTHR30349">
    <property type="entry name" value="PHAGE INTEGRASE-RELATED"/>
    <property type="match status" value="1"/>
</dbReference>
<comment type="caution">
    <text evidence="13">The sequence shown here is derived from an EMBL/GenBank/DDBJ whole genome shotgun (WGS) entry which is preliminary data.</text>
</comment>
<keyword evidence="5 9" id="KW-0229">DNA integration</keyword>
<dbReference type="GO" id="GO:0009037">
    <property type="term" value="F:tyrosine-based site-specific recombinase activity"/>
    <property type="evidence" value="ECO:0007669"/>
    <property type="project" value="UniProtKB-UniRule"/>
</dbReference>
<keyword evidence="8 9" id="KW-0131">Cell cycle</keyword>
<dbReference type="InterPro" id="IPR011010">
    <property type="entry name" value="DNA_brk_join_enz"/>
</dbReference>
<dbReference type="InterPro" id="IPR010998">
    <property type="entry name" value="Integrase_recombinase_N"/>
</dbReference>
<keyword evidence="7 9" id="KW-0233">DNA recombination</keyword>
<dbReference type="PROSITE" id="PS51900">
    <property type="entry name" value="CB"/>
    <property type="match status" value="1"/>
</dbReference>
<dbReference type="Proteomes" id="UP000028702">
    <property type="component" value="Unassembled WGS sequence"/>
</dbReference>
<evidence type="ECO:0000256" key="9">
    <source>
        <dbReference type="HAMAP-Rule" id="MF_01808"/>
    </source>
</evidence>
<evidence type="ECO:0000313" key="14">
    <source>
        <dbReference type="Proteomes" id="UP000028702"/>
    </source>
</evidence>
<dbReference type="SUPFAM" id="SSF56349">
    <property type="entry name" value="DNA breaking-rejoining enzymes"/>
    <property type="match status" value="1"/>
</dbReference>
<comment type="subunit">
    <text evidence="9">Forms a cyclic heterotetrameric complex composed of two molecules of XerC and two molecules of XerD.</text>
</comment>
<dbReference type="STRING" id="1333998.M2A_0804"/>
<dbReference type="Pfam" id="PF00589">
    <property type="entry name" value="Phage_integrase"/>
    <property type="match status" value="1"/>
</dbReference>
<evidence type="ECO:0000256" key="5">
    <source>
        <dbReference type="ARBA" id="ARBA00022908"/>
    </source>
</evidence>
<organism evidence="13 14">
    <name type="scientific">Tepidicaulis marinus</name>
    <dbReference type="NCBI Taxonomy" id="1333998"/>
    <lineage>
        <taxon>Bacteria</taxon>
        <taxon>Pseudomonadati</taxon>
        <taxon>Pseudomonadota</taxon>
        <taxon>Alphaproteobacteria</taxon>
        <taxon>Hyphomicrobiales</taxon>
        <taxon>Parvibaculaceae</taxon>
        <taxon>Tepidicaulis</taxon>
    </lineage>
</organism>
<dbReference type="InterPro" id="IPR050090">
    <property type="entry name" value="Tyrosine_recombinase_XerCD"/>
</dbReference>
<dbReference type="PROSITE" id="PS51898">
    <property type="entry name" value="TYR_RECOMBINASE"/>
    <property type="match status" value="1"/>
</dbReference>
<feature type="active site" evidence="9">
    <location>
        <position position="284"/>
    </location>
</feature>
<dbReference type="PANTHER" id="PTHR30349:SF90">
    <property type="entry name" value="TYROSINE RECOMBINASE XERD"/>
    <property type="match status" value="1"/>
</dbReference>
<evidence type="ECO:0000256" key="2">
    <source>
        <dbReference type="ARBA" id="ARBA00022490"/>
    </source>
</evidence>
<accession>A0A081B8D7</accession>
<evidence type="ECO:0000256" key="1">
    <source>
        <dbReference type="ARBA" id="ARBA00004496"/>
    </source>
</evidence>
<comment type="function">
    <text evidence="9">Site-specific tyrosine recombinase, which acts by catalyzing the cutting and rejoining of the recombining DNA molecules. The XerC-XerD complex is essential to convert dimers of the bacterial chromosome into monomers to permit their segregation at cell division. It also contributes to the segregational stability of plasmids.</text>
</comment>
<feature type="active site" evidence="9">
    <location>
        <position position="213"/>
    </location>
</feature>
<dbReference type="eggNOG" id="COG4974">
    <property type="taxonomic scope" value="Bacteria"/>
</dbReference>
<keyword evidence="2 9" id="KW-0963">Cytoplasm</keyword>
<dbReference type="InterPro" id="IPR013762">
    <property type="entry name" value="Integrase-like_cat_sf"/>
</dbReference>
<keyword evidence="4 9" id="KW-0159">Chromosome partition</keyword>
<evidence type="ECO:0000259" key="11">
    <source>
        <dbReference type="PROSITE" id="PS51898"/>
    </source>
</evidence>